<keyword evidence="3" id="KW-1185">Reference proteome</keyword>
<evidence type="ECO:0000313" key="2">
    <source>
        <dbReference type="EMBL" id="MBC9247831.1"/>
    </source>
</evidence>
<evidence type="ECO:0000313" key="3">
    <source>
        <dbReference type="Proteomes" id="UP000608594"/>
    </source>
</evidence>
<name>A0A926GFU8_9RHOB</name>
<gene>
    <name evidence="2" type="ORF">H4P12_14210</name>
</gene>
<protein>
    <submittedName>
        <fullName evidence="2">Uncharacterized protein</fullName>
    </submittedName>
</protein>
<feature type="transmembrane region" description="Helical" evidence="1">
    <location>
        <begin position="12"/>
        <end position="33"/>
    </location>
</feature>
<organism evidence="2 3">
    <name type="scientific">Paracoccus amoyensis</name>
    <dbReference type="NCBI Taxonomy" id="2760093"/>
    <lineage>
        <taxon>Bacteria</taxon>
        <taxon>Pseudomonadati</taxon>
        <taxon>Pseudomonadota</taxon>
        <taxon>Alphaproteobacteria</taxon>
        <taxon>Rhodobacterales</taxon>
        <taxon>Paracoccaceae</taxon>
        <taxon>Paracoccus</taxon>
    </lineage>
</organism>
<dbReference type="RefSeq" id="WP_187794324.1">
    <property type="nucleotide sequence ID" value="NZ_JACOQL010000004.1"/>
</dbReference>
<sequence>MSANASQPSRIRFALLIFLFVYPLVTIGLLILMPLTQGWPLPLRTLILVPVIVASMVWGVIPLIQTRLRHLL</sequence>
<comment type="caution">
    <text evidence="2">The sequence shown here is derived from an EMBL/GenBank/DDBJ whole genome shotgun (WGS) entry which is preliminary data.</text>
</comment>
<feature type="transmembrane region" description="Helical" evidence="1">
    <location>
        <begin position="45"/>
        <end position="64"/>
    </location>
</feature>
<dbReference type="AlphaFoldDB" id="A0A926GFU8"/>
<dbReference type="Proteomes" id="UP000608594">
    <property type="component" value="Unassembled WGS sequence"/>
</dbReference>
<reference evidence="2" key="1">
    <citation type="submission" date="2020-08" db="EMBL/GenBank/DDBJ databases">
        <title>Paracoccus amoyensis sp. nov., isolated from the surface seawater at coast of Xiamen, Fujian.</title>
        <authorList>
            <person name="Lyu L."/>
        </authorList>
    </citation>
    <scope>NUCLEOTIDE SEQUENCE</scope>
    <source>
        <strain evidence="2">11-3</strain>
    </source>
</reference>
<accession>A0A926GFU8</accession>
<dbReference type="EMBL" id="JACOQL010000004">
    <property type="protein sequence ID" value="MBC9247831.1"/>
    <property type="molecule type" value="Genomic_DNA"/>
</dbReference>
<keyword evidence="1" id="KW-0472">Membrane</keyword>
<keyword evidence="1" id="KW-1133">Transmembrane helix</keyword>
<keyword evidence="1" id="KW-0812">Transmembrane</keyword>
<proteinExistence type="predicted"/>
<evidence type="ECO:0000256" key="1">
    <source>
        <dbReference type="SAM" id="Phobius"/>
    </source>
</evidence>